<dbReference type="Proteomes" id="UP000694892">
    <property type="component" value="Chromosome 9_10L"/>
</dbReference>
<name>A0A974H2H5_XENLA</name>
<reference evidence="2" key="1">
    <citation type="journal article" date="2016" name="Nature">
        <title>Genome evolution in the allotetraploid frog Xenopus laevis.</title>
        <authorList>
            <person name="Session A.M."/>
            <person name="Uno Y."/>
            <person name="Kwon T."/>
            <person name="Chapman J.A."/>
            <person name="Toyoda A."/>
            <person name="Takahashi S."/>
            <person name="Fukui A."/>
            <person name="Hikosaka A."/>
            <person name="Suzuki A."/>
            <person name="Kondo M."/>
            <person name="van Heeringen S.J."/>
            <person name="Quigley I."/>
            <person name="Heinz S."/>
            <person name="Ogino H."/>
            <person name="Ochi H."/>
            <person name="Hellsten U."/>
            <person name="Lyons J.B."/>
            <person name="Simakov O."/>
            <person name="Putnam N."/>
            <person name="Stites J."/>
            <person name="Kuroki Y."/>
            <person name="Tanaka T."/>
            <person name="Michiue T."/>
            <person name="Watanabe M."/>
            <person name="Bogdanovic O."/>
            <person name="Lister R."/>
            <person name="Georgiou G."/>
            <person name="Paranjpe S.S."/>
            <person name="van Kruijsbergen I."/>
            <person name="Shu S."/>
            <person name="Carlson J."/>
            <person name="Kinoshita T."/>
            <person name="Ohta Y."/>
            <person name="Mawaribuchi S."/>
            <person name="Jenkins J."/>
            <person name="Grimwood J."/>
            <person name="Schmutz J."/>
            <person name="Mitros T."/>
            <person name="Mozaffari S.V."/>
            <person name="Suzuki Y."/>
            <person name="Haramoto Y."/>
            <person name="Yamamoto T.S."/>
            <person name="Takagi C."/>
            <person name="Heald R."/>
            <person name="Miller K."/>
            <person name="Haudenschild C."/>
            <person name="Kitzman J."/>
            <person name="Nakayama T."/>
            <person name="Izutsu Y."/>
            <person name="Robert J."/>
            <person name="Fortriede J."/>
            <person name="Burns K."/>
            <person name="Lotay V."/>
            <person name="Karimi K."/>
            <person name="Yasuoka Y."/>
            <person name="Dichmann D.S."/>
            <person name="Flajnik M.F."/>
            <person name="Houston D.W."/>
            <person name="Shendure J."/>
            <person name="DuPasquier L."/>
            <person name="Vize P.D."/>
            <person name="Zorn A.M."/>
            <person name="Ito M."/>
            <person name="Marcotte E.M."/>
            <person name="Wallingford J.B."/>
            <person name="Ito Y."/>
            <person name="Asashima M."/>
            <person name="Ueno N."/>
            <person name="Matsuda Y."/>
            <person name="Veenstra G.J."/>
            <person name="Fujiyama A."/>
            <person name="Harland R.M."/>
            <person name="Taira M."/>
            <person name="Rokhsar D.S."/>
        </authorList>
    </citation>
    <scope>NUCLEOTIDE SEQUENCE [LARGE SCALE GENOMIC DNA]</scope>
    <source>
        <strain evidence="2">J</strain>
    </source>
</reference>
<organism evidence="1 2">
    <name type="scientific">Xenopus laevis</name>
    <name type="common">African clawed frog</name>
    <dbReference type="NCBI Taxonomy" id="8355"/>
    <lineage>
        <taxon>Eukaryota</taxon>
        <taxon>Metazoa</taxon>
        <taxon>Chordata</taxon>
        <taxon>Craniata</taxon>
        <taxon>Vertebrata</taxon>
        <taxon>Euteleostomi</taxon>
        <taxon>Amphibia</taxon>
        <taxon>Batrachia</taxon>
        <taxon>Anura</taxon>
        <taxon>Pipoidea</taxon>
        <taxon>Pipidae</taxon>
        <taxon>Xenopodinae</taxon>
        <taxon>Xenopus</taxon>
        <taxon>Xenopus</taxon>
    </lineage>
</organism>
<gene>
    <name evidence="1" type="ORF">XELAEV_18043512mg</name>
</gene>
<evidence type="ECO:0000313" key="1">
    <source>
        <dbReference type="EMBL" id="OCT62432.1"/>
    </source>
</evidence>
<evidence type="ECO:0000313" key="2">
    <source>
        <dbReference type="Proteomes" id="UP000694892"/>
    </source>
</evidence>
<dbReference type="AlphaFoldDB" id="A0A974H2H5"/>
<accession>A0A974H2H5</accession>
<proteinExistence type="predicted"/>
<dbReference type="EMBL" id="CM004482">
    <property type="protein sequence ID" value="OCT62432.1"/>
    <property type="molecule type" value="Genomic_DNA"/>
</dbReference>
<protein>
    <submittedName>
        <fullName evidence="1">Uncharacterized protein</fullName>
    </submittedName>
</protein>
<sequence length="74" mass="8472">MVLLHSTNCITRNDRLLSVILTIVISKYPMGESGTTLEICLINLNYPIIISSLNVTYLLHYFIWHQGFFEILGT</sequence>